<sequence length="102" mass="11404">MTLHTPQLGLGPHKLDDPLRPNEHMRVVQWNRRSSLPSARQRGCFFGCRVALALMTSRYSSNLDIVVGYAIDFANGGLLLEPAGLEYDLNNKHLWANVGKSE</sequence>
<proteinExistence type="predicted"/>
<accession>A0A5A7QW66</accession>
<keyword evidence="2" id="KW-1185">Reference proteome</keyword>
<reference evidence="2" key="1">
    <citation type="journal article" date="2019" name="Curr. Biol.">
        <title>Genome Sequence of Striga asiatica Provides Insight into the Evolution of Plant Parasitism.</title>
        <authorList>
            <person name="Yoshida S."/>
            <person name="Kim S."/>
            <person name="Wafula E.K."/>
            <person name="Tanskanen J."/>
            <person name="Kim Y.M."/>
            <person name="Honaas L."/>
            <person name="Yang Z."/>
            <person name="Spallek T."/>
            <person name="Conn C.E."/>
            <person name="Ichihashi Y."/>
            <person name="Cheong K."/>
            <person name="Cui S."/>
            <person name="Der J.P."/>
            <person name="Gundlach H."/>
            <person name="Jiao Y."/>
            <person name="Hori C."/>
            <person name="Ishida J.K."/>
            <person name="Kasahara H."/>
            <person name="Kiba T."/>
            <person name="Kim M.S."/>
            <person name="Koo N."/>
            <person name="Laohavisit A."/>
            <person name="Lee Y.H."/>
            <person name="Lumba S."/>
            <person name="McCourt P."/>
            <person name="Mortimer J.C."/>
            <person name="Mutuku J.M."/>
            <person name="Nomura T."/>
            <person name="Sasaki-Sekimoto Y."/>
            <person name="Seto Y."/>
            <person name="Wang Y."/>
            <person name="Wakatake T."/>
            <person name="Sakakibara H."/>
            <person name="Demura T."/>
            <person name="Yamaguchi S."/>
            <person name="Yoneyama K."/>
            <person name="Manabe R.I."/>
            <person name="Nelson D.C."/>
            <person name="Schulman A.H."/>
            <person name="Timko M.P."/>
            <person name="dePamphilis C.W."/>
            <person name="Choi D."/>
            <person name="Shirasu K."/>
        </authorList>
    </citation>
    <scope>NUCLEOTIDE SEQUENCE [LARGE SCALE GENOMIC DNA]</scope>
    <source>
        <strain evidence="2">cv. UVA1</strain>
    </source>
</reference>
<evidence type="ECO:0000313" key="1">
    <source>
        <dbReference type="EMBL" id="GER49216.1"/>
    </source>
</evidence>
<gene>
    <name evidence="1" type="ORF">STAS_26441</name>
</gene>
<comment type="caution">
    <text evidence="1">The sequence shown here is derived from an EMBL/GenBank/DDBJ whole genome shotgun (WGS) entry which is preliminary data.</text>
</comment>
<evidence type="ECO:0000313" key="2">
    <source>
        <dbReference type="Proteomes" id="UP000325081"/>
    </source>
</evidence>
<dbReference type="EMBL" id="BKCP01008515">
    <property type="protein sequence ID" value="GER49216.1"/>
    <property type="molecule type" value="Genomic_DNA"/>
</dbReference>
<dbReference type="GO" id="GO:0016874">
    <property type="term" value="F:ligase activity"/>
    <property type="evidence" value="ECO:0007669"/>
    <property type="project" value="UniProtKB-KW"/>
</dbReference>
<keyword evidence="1" id="KW-0436">Ligase</keyword>
<dbReference type="OrthoDB" id="10446229at2759"/>
<organism evidence="1 2">
    <name type="scientific">Striga asiatica</name>
    <name type="common">Asiatic witchweed</name>
    <name type="synonym">Buchnera asiatica</name>
    <dbReference type="NCBI Taxonomy" id="4170"/>
    <lineage>
        <taxon>Eukaryota</taxon>
        <taxon>Viridiplantae</taxon>
        <taxon>Streptophyta</taxon>
        <taxon>Embryophyta</taxon>
        <taxon>Tracheophyta</taxon>
        <taxon>Spermatophyta</taxon>
        <taxon>Magnoliopsida</taxon>
        <taxon>eudicotyledons</taxon>
        <taxon>Gunneridae</taxon>
        <taxon>Pentapetalae</taxon>
        <taxon>asterids</taxon>
        <taxon>lamiids</taxon>
        <taxon>Lamiales</taxon>
        <taxon>Orobanchaceae</taxon>
        <taxon>Buchnereae</taxon>
        <taxon>Striga</taxon>
    </lineage>
</organism>
<dbReference type="Proteomes" id="UP000325081">
    <property type="component" value="Unassembled WGS sequence"/>
</dbReference>
<name>A0A5A7QW66_STRAF</name>
<dbReference type="AlphaFoldDB" id="A0A5A7QW66"/>
<protein>
    <submittedName>
        <fullName evidence="1">Alanine--tRNA ligase</fullName>
    </submittedName>
</protein>